<evidence type="ECO:0000313" key="2">
    <source>
        <dbReference type="EMBL" id="CAD6248454.1"/>
    </source>
</evidence>
<organism evidence="2 3">
    <name type="scientific">Miscanthus lutarioriparius</name>
    <dbReference type="NCBI Taxonomy" id="422564"/>
    <lineage>
        <taxon>Eukaryota</taxon>
        <taxon>Viridiplantae</taxon>
        <taxon>Streptophyta</taxon>
        <taxon>Embryophyta</taxon>
        <taxon>Tracheophyta</taxon>
        <taxon>Spermatophyta</taxon>
        <taxon>Magnoliopsida</taxon>
        <taxon>Liliopsida</taxon>
        <taxon>Poales</taxon>
        <taxon>Poaceae</taxon>
        <taxon>PACMAD clade</taxon>
        <taxon>Panicoideae</taxon>
        <taxon>Andropogonodae</taxon>
        <taxon>Andropogoneae</taxon>
        <taxon>Saccharinae</taxon>
        <taxon>Miscanthus</taxon>
    </lineage>
</organism>
<dbReference type="AlphaFoldDB" id="A0A811PYF1"/>
<feature type="region of interest" description="Disordered" evidence="1">
    <location>
        <begin position="1"/>
        <end position="125"/>
    </location>
</feature>
<dbReference type="EMBL" id="CAJGYO010000007">
    <property type="protein sequence ID" value="CAD6248454.1"/>
    <property type="molecule type" value="Genomic_DNA"/>
</dbReference>
<name>A0A811PYF1_9POAL</name>
<reference evidence="2" key="1">
    <citation type="submission" date="2020-10" db="EMBL/GenBank/DDBJ databases">
        <authorList>
            <person name="Han B."/>
            <person name="Lu T."/>
            <person name="Zhao Q."/>
            <person name="Huang X."/>
            <person name="Zhao Y."/>
        </authorList>
    </citation>
    <scope>NUCLEOTIDE SEQUENCE</scope>
</reference>
<gene>
    <name evidence="2" type="ORF">NCGR_LOCUS32584</name>
</gene>
<feature type="compositionally biased region" description="Low complexity" evidence="1">
    <location>
        <begin position="101"/>
        <end position="125"/>
    </location>
</feature>
<feature type="region of interest" description="Disordered" evidence="1">
    <location>
        <begin position="196"/>
        <end position="215"/>
    </location>
</feature>
<keyword evidence="3" id="KW-1185">Reference proteome</keyword>
<protein>
    <submittedName>
        <fullName evidence="2">Uncharacterized protein</fullName>
    </submittedName>
</protein>
<evidence type="ECO:0000256" key="1">
    <source>
        <dbReference type="SAM" id="MobiDB-lite"/>
    </source>
</evidence>
<dbReference type="Proteomes" id="UP000604825">
    <property type="component" value="Unassembled WGS sequence"/>
</dbReference>
<evidence type="ECO:0000313" key="3">
    <source>
        <dbReference type="Proteomes" id="UP000604825"/>
    </source>
</evidence>
<feature type="region of interest" description="Disordered" evidence="1">
    <location>
        <begin position="256"/>
        <end position="279"/>
    </location>
</feature>
<proteinExistence type="predicted"/>
<accession>A0A811PYF1</accession>
<sequence length="350" mass="36598">MQRAGSVHASSTSDGAGPRHTAWCARPRAHRRLGRRQGWACSAGGPGDDRARAPHATARPRRTRADAASRRRASRVDAANRGGRKREGVGCGEPHGRPRRAACPLPRATARAGHPRTSRGSTGSGACAARRATAWTRRAAGSVVGIAASVLLVPAEGDPCGLLTAAVDVAVGDGCGPPCCARCERCWGGRTRDDDEIRQRRGRTRQAGADASSVGRGGVAALGIDGEKEVSIPVGGHGCATTAPGMRARLRRRPHTRGFVGGGAGRAGRTPSPSGRDVERPAQMASMLGGSDARDLHGRDGNERNFPNAKNCSFFRLDATVDVESTLDSISCVSFSFLDKYSATSEKINK</sequence>
<comment type="caution">
    <text evidence="2">The sequence shown here is derived from an EMBL/GenBank/DDBJ whole genome shotgun (WGS) entry which is preliminary data.</text>
</comment>